<feature type="compositionally biased region" description="Polar residues" evidence="2">
    <location>
        <begin position="460"/>
        <end position="472"/>
    </location>
</feature>
<dbReference type="PANTHER" id="PTHR28027:SF2">
    <property type="entry name" value="TRANSCRIPTIONAL REGULATOR MIT1"/>
    <property type="match status" value="1"/>
</dbReference>
<feature type="compositionally biased region" description="Basic and acidic residues" evidence="2">
    <location>
        <begin position="473"/>
        <end position="485"/>
    </location>
</feature>
<name>A0A439D9U6_9PEZI</name>
<comment type="similarity">
    <text evidence="1">Belongs to the MIT1/WOR1 family.</text>
</comment>
<evidence type="ECO:0000256" key="1">
    <source>
        <dbReference type="ARBA" id="ARBA00008359"/>
    </source>
</evidence>
<feature type="region of interest" description="Disordered" evidence="2">
    <location>
        <begin position="434"/>
        <end position="498"/>
    </location>
</feature>
<accession>A0A439D9U6</accession>
<evidence type="ECO:0000313" key="4">
    <source>
        <dbReference type="Proteomes" id="UP000286045"/>
    </source>
</evidence>
<evidence type="ECO:0008006" key="5">
    <source>
        <dbReference type="Google" id="ProtNLM"/>
    </source>
</evidence>
<comment type="caution">
    <text evidence="3">The sequence shown here is derived from an EMBL/GenBank/DDBJ whole genome shotgun (WGS) entry which is preliminary data.</text>
</comment>
<sequence>MANQTPPGGVLYPTFQGFISSTMDALILFEACLSGPLQHVSRRPHDRERSQLIRSGNVFIYEEHSSGIKRWTDGVPWSPSRILGNFLLYRELDKPFQPGEKKRAMKRNKTDGGVLKAANPRANSMSAFGSSALTSSTTMTSMENTMNGNDVERAYIGSLVDSYQFKEHGLVKKTISVQHKGVSHHLVSYYSLEDIKNNRLKSVTDTPSLQSIVPRSTLLSCGSFRAPVDDHELVVDPSRTYVMPHGMGYNMGIDGLQTRSLSIPPTQSYGHPPAWGSAQHYGHSSSYLPQTMQTPATSYAQQMVPTYAYDATYGPSRPPNYGSMMQTARRHSVVPNTNSTTELGYPSTLLANGAGLTSHGLSPNYGDMFNASAANAATESTPTNNYSAGGPVSQANGTHNIGSSISHTTTGFDNQLSNGYENSMNRLQINDYGDTLQDSTGPNFSSTSTSTTPTNLPIGGTSTTPTNLSMSVDHSELSSAEHEWNRTGQIIPKREGDW</sequence>
<protein>
    <recommendedName>
        <fullName evidence="5">Gti1/Pac2 family protein</fullName>
    </recommendedName>
</protein>
<organism evidence="3 4">
    <name type="scientific">Xylaria grammica</name>
    <dbReference type="NCBI Taxonomy" id="363999"/>
    <lineage>
        <taxon>Eukaryota</taxon>
        <taxon>Fungi</taxon>
        <taxon>Dikarya</taxon>
        <taxon>Ascomycota</taxon>
        <taxon>Pezizomycotina</taxon>
        <taxon>Sordariomycetes</taxon>
        <taxon>Xylariomycetidae</taxon>
        <taxon>Xylariales</taxon>
        <taxon>Xylariaceae</taxon>
        <taxon>Xylaria</taxon>
    </lineage>
</organism>
<evidence type="ECO:0000256" key="2">
    <source>
        <dbReference type="SAM" id="MobiDB-lite"/>
    </source>
</evidence>
<dbReference type="EMBL" id="RYZI01000088">
    <property type="protein sequence ID" value="RWA11174.1"/>
    <property type="molecule type" value="Genomic_DNA"/>
</dbReference>
<dbReference type="AlphaFoldDB" id="A0A439D9U6"/>
<proteinExistence type="inferred from homology"/>
<gene>
    <name evidence="3" type="ORF">EKO27_g3929</name>
</gene>
<reference evidence="3 4" key="1">
    <citation type="submission" date="2018-12" db="EMBL/GenBank/DDBJ databases">
        <title>Draft genome sequence of Xylaria grammica IHI A82.</title>
        <authorList>
            <person name="Buettner E."/>
            <person name="Kellner H."/>
        </authorList>
    </citation>
    <scope>NUCLEOTIDE SEQUENCE [LARGE SCALE GENOMIC DNA]</scope>
    <source>
        <strain evidence="3 4">IHI A82</strain>
    </source>
</reference>
<dbReference type="InterPro" id="IPR018608">
    <property type="entry name" value="Gti1/Pac2"/>
</dbReference>
<dbReference type="Proteomes" id="UP000286045">
    <property type="component" value="Unassembled WGS sequence"/>
</dbReference>
<evidence type="ECO:0000313" key="3">
    <source>
        <dbReference type="EMBL" id="RWA11174.1"/>
    </source>
</evidence>
<dbReference type="GO" id="GO:0003677">
    <property type="term" value="F:DNA binding"/>
    <property type="evidence" value="ECO:0007669"/>
    <property type="project" value="TreeGrafter"/>
</dbReference>
<keyword evidence="4" id="KW-1185">Reference proteome</keyword>
<feature type="region of interest" description="Disordered" evidence="2">
    <location>
        <begin position="398"/>
        <end position="419"/>
    </location>
</feature>
<dbReference type="Pfam" id="PF09729">
    <property type="entry name" value="Gti1_Pac2"/>
    <property type="match status" value="1"/>
</dbReference>
<dbReference type="PANTHER" id="PTHR28027">
    <property type="entry name" value="TRANSCRIPTIONAL REGULATOR MIT1"/>
    <property type="match status" value="1"/>
</dbReference>